<proteinExistence type="predicted"/>
<organism evidence="4 5">
    <name type="scientific">Marinobacter subterrani</name>
    <dbReference type="NCBI Taxonomy" id="1658765"/>
    <lineage>
        <taxon>Bacteria</taxon>
        <taxon>Pseudomonadati</taxon>
        <taxon>Pseudomonadota</taxon>
        <taxon>Gammaproteobacteria</taxon>
        <taxon>Pseudomonadales</taxon>
        <taxon>Marinobacteraceae</taxon>
        <taxon>Marinobacter</taxon>
    </lineage>
</organism>
<dbReference type="Proteomes" id="UP000036102">
    <property type="component" value="Unassembled WGS sequence"/>
</dbReference>
<dbReference type="PATRIC" id="fig|1658765.3.peg.2956"/>
<dbReference type="STRING" id="1658765.Msub_12932"/>
<dbReference type="PANTHER" id="PTHR44591:SF3">
    <property type="entry name" value="RESPONSE REGULATORY DOMAIN-CONTAINING PROTEIN"/>
    <property type="match status" value="1"/>
</dbReference>
<keyword evidence="5" id="KW-1185">Reference proteome</keyword>
<evidence type="ECO:0000256" key="1">
    <source>
        <dbReference type="ARBA" id="ARBA00022553"/>
    </source>
</evidence>
<dbReference type="SMART" id="SM00448">
    <property type="entry name" value="REC"/>
    <property type="match status" value="1"/>
</dbReference>
<dbReference type="InterPro" id="IPR050595">
    <property type="entry name" value="Bact_response_regulator"/>
</dbReference>
<name>A0A0J7JE03_9GAMM</name>
<sequence>MASEQNGLPQRVMYVEDDPDIRAIAEIALQDVGGFTAALCESGARALEVAPGFDPELVLLDVMMPGMDGPSTMRALRQLPGLETVPVIFMTARLQRSEIQEYQALGAVGVIPKPFDPMTLSEQIAEILTRARTCL</sequence>
<protein>
    <submittedName>
        <fullName evidence="4">Response regulator receiver domain</fullName>
    </submittedName>
</protein>
<dbReference type="PROSITE" id="PS50110">
    <property type="entry name" value="RESPONSE_REGULATORY"/>
    <property type="match status" value="1"/>
</dbReference>
<reference evidence="4 5" key="1">
    <citation type="submission" date="2015-06" db="EMBL/GenBank/DDBJ databases">
        <title>Marinobacter subterrani, a genetically tractable neutrophilic iron-oxidizing strain isolated from the Soudan Iron Mine.</title>
        <authorList>
            <person name="Bonis B.M."/>
            <person name="Gralnick J.A."/>
        </authorList>
    </citation>
    <scope>NUCLEOTIDE SEQUENCE [LARGE SCALE GENOMIC DNA]</scope>
    <source>
        <strain evidence="4 5">JG233</strain>
    </source>
</reference>
<dbReference type="Pfam" id="PF00072">
    <property type="entry name" value="Response_reg"/>
    <property type="match status" value="1"/>
</dbReference>
<feature type="modified residue" description="4-aspartylphosphate" evidence="2">
    <location>
        <position position="61"/>
    </location>
</feature>
<accession>A0A0J7JE03</accession>
<evidence type="ECO:0000313" key="4">
    <source>
        <dbReference type="EMBL" id="KMQ76718.1"/>
    </source>
</evidence>
<evidence type="ECO:0000256" key="2">
    <source>
        <dbReference type="PROSITE-ProRule" id="PRU00169"/>
    </source>
</evidence>
<gene>
    <name evidence="4" type="ORF">Msub_12932</name>
</gene>
<dbReference type="EMBL" id="LFBU01000001">
    <property type="protein sequence ID" value="KMQ76718.1"/>
    <property type="molecule type" value="Genomic_DNA"/>
</dbReference>
<dbReference type="Gene3D" id="3.40.50.2300">
    <property type="match status" value="1"/>
</dbReference>
<feature type="domain" description="Response regulatory" evidence="3">
    <location>
        <begin position="11"/>
        <end position="128"/>
    </location>
</feature>
<keyword evidence="1 2" id="KW-0597">Phosphoprotein</keyword>
<comment type="caution">
    <text evidence="4">The sequence shown here is derived from an EMBL/GenBank/DDBJ whole genome shotgun (WGS) entry which is preliminary data.</text>
</comment>
<evidence type="ECO:0000259" key="3">
    <source>
        <dbReference type="PROSITE" id="PS50110"/>
    </source>
</evidence>
<dbReference type="AlphaFoldDB" id="A0A0J7JE03"/>
<dbReference type="GO" id="GO:0000160">
    <property type="term" value="P:phosphorelay signal transduction system"/>
    <property type="evidence" value="ECO:0007669"/>
    <property type="project" value="InterPro"/>
</dbReference>
<dbReference type="InterPro" id="IPR001789">
    <property type="entry name" value="Sig_transdc_resp-reg_receiver"/>
</dbReference>
<dbReference type="SUPFAM" id="SSF52172">
    <property type="entry name" value="CheY-like"/>
    <property type="match status" value="1"/>
</dbReference>
<evidence type="ECO:0000313" key="5">
    <source>
        <dbReference type="Proteomes" id="UP000036102"/>
    </source>
</evidence>
<dbReference type="InterPro" id="IPR011006">
    <property type="entry name" value="CheY-like_superfamily"/>
</dbReference>
<dbReference type="PANTHER" id="PTHR44591">
    <property type="entry name" value="STRESS RESPONSE REGULATOR PROTEIN 1"/>
    <property type="match status" value="1"/>
</dbReference>